<dbReference type="EMBL" id="AP024702">
    <property type="protein sequence ID" value="BCX49344.1"/>
    <property type="molecule type" value="Genomic_DNA"/>
</dbReference>
<keyword evidence="3" id="KW-1003">Cell membrane</keyword>
<name>A0ABM7RPS6_9BACT</name>
<protein>
    <submittedName>
        <fullName evidence="11">Biopolymer transporter ExbB</fullName>
    </submittedName>
</protein>
<evidence type="ECO:0000256" key="2">
    <source>
        <dbReference type="ARBA" id="ARBA00022448"/>
    </source>
</evidence>
<evidence type="ECO:0000256" key="3">
    <source>
        <dbReference type="ARBA" id="ARBA00022475"/>
    </source>
</evidence>
<comment type="similarity">
    <text evidence="8">Belongs to the exbB/tolQ family.</text>
</comment>
<evidence type="ECO:0000256" key="1">
    <source>
        <dbReference type="ARBA" id="ARBA00004651"/>
    </source>
</evidence>
<proteinExistence type="inferred from homology"/>
<feature type="transmembrane region" description="Helical" evidence="9">
    <location>
        <begin position="29"/>
        <end position="50"/>
    </location>
</feature>
<evidence type="ECO:0000256" key="8">
    <source>
        <dbReference type="RuleBase" id="RU004057"/>
    </source>
</evidence>
<feature type="domain" description="MotA/TolQ/ExbB proton channel" evidence="10">
    <location>
        <begin position="102"/>
        <end position="208"/>
    </location>
</feature>
<accession>A0ABM7RPS6</accession>
<dbReference type="InterPro" id="IPR050790">
    <property type="entry name" value="ExbB/TolQ_transport"/>
</dbReference>
<comment type="subcellular location">
    <subcellularLocation>
        <location evidence="1">Cell membrane</location>
        <topology evidence="1">Multi-pass membrane protein</topology>
    </subcellularLocation>
    <subcellularLocation>
        <location evidence="8">Membrane</location>
        <topology evidence="8">Multi-pass membrane protein</topology>
    </subcellularLocation>
</comment>
<organism evidence="11 12">
    <name type="scientific">Haloferula helveola</name>
    <dbReference type="NCBI Taxonomy" id="490095"/>
    <lineage>
        <taxon>Bacteria</taxon>
        <taxon>Pseudomonadati</taxon>
        <taxon>Verrucomicrobiota</taxon>
        <taxon>Verrucomicrobiia</taxon>
        <taxon>Verrucomicrobiales</taxon>
        <taxon>Verrucomicrobiaceae</taxon>
        <taxon>Haloferula</taxon>
    </lineage>
</organism>
<gene>
    <name evidence="11" type="primary">exbB</name>
    <name evidence="11" type="ORF">HAHE_32520</name>
</gene>
<dbReference type="Proteomes" id="UP001374893">
    <property type="component" value="Chromosome"/>
</dbReference>
<evidence type="ECO:0000313" key="12">
    <source>
        <dbReference type="Proteomes" id="UP001374893"/>
    </source>
</evidence>
<evidence type="ECO:0000313" key="11">
    <source>
        <dbReference type="EMBL" id="BCX49344.1"/>
    </source>
</evidence>
<evidence type="ECO:0000256" key="6">
    <source>
        <dbReference type="ARBA" id="ARBA00022989"/>
    </source>
</evidence>
<keyword evidence="5 8" id="KW-0653">Protein transport</keyword>
<reference evidence="11 12" key="1">
    <citation type="submission" date="2021-06" db="EMBL/GenBank/DDBJ databases">
        <title>Complete genome of Haloferula helveola possessing various polysaccharide degrading enzymes.</title>
        <authorList>
            <person name="Takami H."/>
            <person name="Huang C."/>
            <person name="Hamasaki K."/>
        </authorList>
    </citation>
    <scope>NUCLEOTIDE SEQUENCE [LARGE SCALE GENOMIC DNA]</scope>
    <source>
        <strain evidence="11 12">CN-1</strain>
    </source>
</reference>
<keyword evidence="6 9" id="KW-1133">Transmembrane helix</keyword>
<keyword evidence="12" id="KW-1185">Reference proteome</keyword>
<keyword evidence="2 8" id="KW-0813">Transport</keyword>
<dbReference type="PANTHER" id="PTHR30625:SF15">
    <property type="entry name" value="BIOPOLYMER TRANSPORT PROTEIN EXBB"/>
    <property type="match status" value="1"/>
</dbReference>
<feature type="transmembrane region" description="Helical" evidence="9">
    <location>
        <begin position="134"/>
        <end position="155"/>
    </location>
</feature>
<evidence type="ECO:0000256" key="5">
    <source>
        <dbReference type="ARBA" id="ARBA00022927"/>
    </source>
</evidence>
<dbReference type="Pfam" id="PF01618">
    <property type="entry name" value="MotA_ExbB"/>
    <property type="match status" value="1"/>
</dbReference>
<evidence type="ECO:0000259" key="10">
    <source>
        <dbReference type="Pfam" id="PF01618"/>
    </source>
</evidence>
<feature type="transmembrane region" description="Helical" evidence="9">
    <location>
        <begin position="175"/>
        <end position="196"/>
    </location>
</feature>
<evidence type="ECO:0000256" key="9">
    <source>
        <dbReference type="SAM" id="Phobius"/>
    </source>
</evidence>
<dbReference type="RefSeq" id="WP_338685894.1">
    <property type="nucleotide sequence ID" value="NZ_AP024702.1"/>
</dbReference>
<keyword evidence="4 9" id="KW-0812">Transmembrane</keyword>
<evidence type="ECO:0000256" key="4">
    <source>
        <dbReference type="ARBA" id="ARBA00022692"/>
    </source>
</evidence>
<dbReference type="InterPro" id="IPR002898">
    <property type="entry name" value="MotA_ExbB_proton_chnl"/>
</dbReference>
<keyword evidence="7 9" id="KW-0472">Membrane</keyword>
<dbReference type="PANTHER" id="PTHR30625">
    <property type="entry name" value="PROTEIN TOLQ"/>
    <property type="match status" value="1"/>
</dbReference>
<sequence>MQPVLSLLAAGSTPSVIEQIELFFREGGFFMILLGLTSVVGVAAICYKFLTLARSRIVPDDLAADVDSFESRIQSGRVEEVLNTFERGESALARLGAVTVGQRGRPQSEIAEAVQAMARSEIVRLHSGMASIDVVISVAPLLGLLGTASGLVVVFSGLGSDNTDWVMITAGIGRALKTTIVGMAIAVPAIIAQGFFQRKIETYAARLEVLLTKLAHVCERSPRLVPNPSAGEAD</sequence>
<evidence type="ECO:0000256" key="7">
    <source>
        <dbReference type="ARBA" id="ARBA00023136"/>
    </source>
</evidence>